<feature type="domain" description="AAA+ ATPase" evidence="3">
    <location>
        <begin position="348"/>
        <end position="500"/>
    </location>
</feature>
<dbReference type="PANTHER" id="PTHR11638">
    <property type="entry name" value="ATP-DEPENDENT CLP PROTEASE"/>
    <property type="match status" value="1"/>
</dbReference>
<dbReference type="InterPro" id="IPR003959">
    <property type="entry name" value="ATPase_AAA_core"/>
</dbReference>
<dbReference type="InterPro" id="IPR003593">
    <property type="entry name" value="AAA+_ATPase"/>
</dbReference>
<evidence type="ECO:0000259" key="3">
    <source>
        <dbReference type="SMART" id="SM00382"/>
    </source>
</evidence>
<evidence type="ECO:0000313" key="4">
    <source>
        <dbReference type="EMBL" id="GAA4224620.1"/>
    </source>
</evidence>
<sequence>MSIESPTLGGRLQGWPPFIREMDATLSVHSQYVLSGNLHDSFLAPPPDVVGPARLLPLRGLLWETLRSSGASCMIVYDPVDGLQVYPEAGDEIGDEAARSAERLIGKVKADERPSLEALTRHLAAVARPKEDIRAAFVIDSASRIARTPTDLEPAERDFFRFCAKLSRSARPVRVAGPRPKPLYNPIVWLVERPGDLPPWLTTDNETIREITIPRPHLGDRQETARLLARAFGVSDVGADEIAAAACDAFAEQADGLTLQSMIEVTRLAKERNVDLADLPDAVRTYKLGVLDNPWSRGHLRRRVLEGEKRVPERVIGQPQAVTKTLDILKRAVLGLSGAQATRSGSRPRGVLFFAGPTGTGKTELAKAITELVFGDESAYLRFDMSEFSGEGSGDRLIGSPPGYVGHEAGGELTNAVREDPFRVMLFDEIEKAHPRILDKFLQILEDGRLTDGRGNTVHFSESILIFTSNLGMYVPGTDLTTRDSNPYGSPNRVQNITPGMTYDEVEQRIKGAVAGHFTEVLNRPELLNRFGDNIVVFDFISAEAAHKIFDLQFANICRRVTDEHRLVLAVKSDALTTLRGWCTEELDKGGRGIGMALESCFVNPLARALFDRELVADEKITVTGVRREGSIVHLELQ</sequence>
<dbReference type="RefSeq" id="WP_344888764.1">
    <property type="nucleotide sequence ID" value="NZ_BAABAS010000003.1"/>
</dbReference>
<dbReference type="Pfam" id="PF07724">
    <property type="entry name" value="AAA_2"/>
    <property type="match status" value="1"/>
</dbReference>
<dbReference type="EMBL" id="BAABAS010000003">
    <property type="protein sequence ID" value="GAA4224620.1"/>
    <property type="molecule type" value="Genomic_DNA"/>
</dbReference>
<keyword evidence="1" id="KW-0547">Nucleotide-binding</keyword>
<dbReference type="CDD" id="cd19499">
    <property type="entry name" value="RecA-like_ClpB_Hsp104-like"/>
    <property type="match status" value="1"/>
</dbReference>
<dbReference type="Proteomes" id="UP001501710">
    <property type="component" value="Unassembled WGS sequence"/>
</dbReference>
<reference evidence="5" key="1">
    <citation type="journal article" date="2019" name="Int. J. Syst. Evol. Microbiol.">
        <title>The Global Catalogue of Microorganisms (GCM) 10K type strain sequencing project: providing services to taxonomists for standard genome sequencing and annotation.</title>
        <authorList>
            <consortium name="The Broad Institute Genomics Platform"/>
            <consortium name="The Broad Institute Genome Sequencing Center for Infectious Disease"/>
            <person name="Wu L."/>
            <person name="Ma J."/>
        </authorList>
    </citation>
    <scope>NUCLEOTIDE SEQUENCE [LARGE SCALE GENOMIC DNA]</scope>
    <source>
        <strain evidence="5">JCM 17440</strain>
    </source>
</reference>
<evidence type="ECO:0000256" key="1">
    <source>
        <dbReference type="ARBA" id="ARBA00022741"/>
    </source>
</evidence>
<keyword evidence="5" id="KW-1185">Reference proteome</keyword>
<name>A0ABP8BSD5_9ACTN</name>
<accession>A0ABP8BSD5</accession>
<keyword evidence="2" id="KW-0067">ATP-binding</keyword>
<dbReference type="Gene3D" id="3.40.50.300">
    <property type="entry name" value="P-loop containing nucleotide triphosphate hydrolases"/>
    <property type="match status" value="1"/>
</dbReference>
<evidence type="ECO:0000313" key="5">
    <source>
        <dbReference type="Proteomes" id="UP001501710"/>
    </source>
</evidence>
<dbReference type="PRINTS" id="PR00300">
    <property type="entry name" value="CLPPROTEASEA"/>
</dbReference>
<gene>
    <name evidence="4" type="ORF">GCM10022254_04500</name>
</gene>
<protein>
    <submittedName>
        <fullName evidence="4">AAA family ATPase</fullName>
    </submittedName>
</protein>
<comment type="caution">
    <text evidence="4">The sequence shown here is derived from an EMBL/GenBank/DDBJ whole genome shotgun (WGS) entry which is preliminary data.</text>
</comment>
<dbReference type="SUPFAM" id="SSF52540">
    <property type="entry name" value="P-loop containing nucleoside triphosphate hydrolases"/>
    <property type="match status" value="1"/>
</dbReference>
<dbReference type="PANTHER" id="PTHR11638:SF18">
    <property type="entry name" value="HEAT SHOCK PROTEIN 104"/>
    <property type="match status" value="1"/>
</dbReference>
<organism evidence="4 5">
    <name type="scientific">Actinomadura meridiana</name>
    <dbReference type="NCBI Taxonomy" id="559626"/>
    <lineage>
        <taxon>Bacteria</taxon>
        <taxon>Bacillati</taxon>
        <taxon>Actinomycetota</taxon>
        <taxon>Actinomycetes</taxon>
        <taxon>Streptosporangiales</taxon>
        <taxon>Thermomonosporaceae</taxon>
        <taxon>Actinomadura</taxon>
    </lineage>
</organism>
<proteinExistence type="predicted"/>
<evidence type="ECO:0000256" key="2">
    <source>
        <dbReference type="ARBA" id="ARBA00022840"/>
    </source>
</evidence>
<dbReference type="InterPro" id="IPR027417">
    <property type="entry name" value="P-loop_NTPase"/>
</dbReference>
<dbReference type="InterPro" id="IPR001270">
    <property type="entry name" value="ClpA/B"/>
</dbReference>
<dbReference type="InterPro" id="IPR050130">
    <property type="entry name" value="ClpA_ClpB"/>
</dbReference>
<dbReference type="SMART" id="SM00382">
    <property type="entry name" value="AAA"/>
    <property type="match status" value="1"/>
</dbReference>